<evidence type="ECO:0000313" key="2">
    <source>
        <dbReference type="EMBL" id="ERF74537.1"/>
    </source>
</evidence>
<sequence length="507" mass="56871">MSVEGALALTGVVLAVPGIIDLCIKYGSFLQEKYTLYQRMDADMKLFNLISNLVNGEMNDVLMFFKSVDDKLSPDLQGQIKNLLIQLLAELDALKGLITKDPGIRQRLGYSARKAQQIQKKCFSLEEWHVRFLRRATVLMLFGNFSPATDSKMVEAATSRAMARIQRIRGAIMGPDPDKVILGQLPNGARLHQTSTSSAMLLVNNDGSHSIAEIRGYGSASDVDKKNAAFEVIKALALRLAWANPKTMGMLRSDGFYDDTHYHRFILQFPYPDGMKNPRTLQNLLTDTEHPKDLVHSLTDRVNLAKKVTSGLLFVHAAGFLHKKVNPTSIVVFERKDEKYPDHLGEPFLVGYDSIRKVDHASARLKVEDWKENIYLHPVRHRLQPGDEFTALHDIYSLGVVLLEIACWSSFADRKGIGKHLWISETAKRDGEDVVVSRPLTPDKLKEQYLRLAKKRIPPVLGTRYCEVVVSCLEGLPDEDGTLPPSIATSDSSYIQQVIGKLEEIYV</sequence>
<proteinExistence type="predicted"/>
<dbReference type="SUPFAM" id="SSF56112">
    <property type="entry name" value="Protein kinase-like (PK-like)"/>
    <property type="match status" value="1"/>
</dbReference>
<dbReference type="InterPro" id="IPR000719">
    <property type="entry name" value="Prot_kinase_dom"/>
</dbReference>
<dbReference type="EMBL" id="KE720873">
    <property type="protein sequence ID" value="ERF74537.1"/>
    <property type="molecule type" value="Genomic_DNA"/>
</dbReference>
<reference evidence="3" key="1">
    <citation type="journal article" date="2014" name="BMC Genomics">
        <title>Genome characteristics reveal the impact of lichenization on lichen-forming fungus Endocarpon pusillum Hedwig (Verrucariales, Ascomycota).</title>
        <authorList>
            <person name="Wang Y.-Y."/>
            <person name="Liu B."/>
            <person name="Zhang X.-Y."/>
            <person name="Zhou Q.-M."/>
            <person name="Zhang T."/>
            <person name="Li H."/>
            <person name="Yu Y.-F."/>
            <person name="Zhang X.-L."/>
            <person name="Hao X.-Y."/>
            <person name="Wang M."/>
            <person name="Wang L."/>
            <person name="Wei J.-C."/>
        </authorList>
    </citation>
    <scope>NUCLEOTIDE SEQUENCE [LARGE SCALE GENOMIC DNA]</scope>
    <source>
        <strain evidence="3">Z07020 / HMAS-L-300199</strain>
    </source>
</reference>
<dbReference type="Proteomes" id="UP000019373">
    <property type="component" value="Unassembled WGS sequence"/>
</dbReference>
<dbReference type="Gene3D" id="1.10.510.10">
    <property type="entry name" value="Transferase(Phosphotransferase) domain 1"/>
    <property type="match status" value="1"/>
</dbReference>
<dbReference type="GeneID" id="19243788"/>
<dbReference type="OrthoDB" id="1911848at2759"/>
<name>U1GAJ4_ENDPU</name>
<evidence type="ECO:0000313" key="3">
    <source>
        <dbReference type="Proteomes" id="UP000019373"/>
    </source>
</evidence>
<evidence type="ECO:0000259" key="1">
    <source>
        <dbReference type="PROSITE" id="PS50011"/>
    </source>
</evidence>
<dbReference type="eggNOG" id="ENOG502QUMI">
    <property type="taxonomic scope" value="Eukaryota"/>
</dbReference>
<feature type="domain" description="Protein kinase" evidence="1">
    <location>
        <begin position="134"/>
        <end position="495"/>
    </location>
</feature>
<dbReference type="PANTHER" id="PTHR37542">
    <property type="entry name" value="HELO DOMAIN-CONTAINING PROTEIN-RELATED"/>
    <property type="match status" value="1"/>
</dbReference>
<accession>U1GAJ4</accession>
<dbReference type="HOGENOM" id="CLU_028627_0_0_1"/>
<dbReference type="InterPro" id="IPR011009">
    <property type="entry name" value="Kinase-like_dom_sf"/>
</dbReference>
<gene>
    <name evidence="2" type="ORF">EPUS_08948</name>
</gene>
<dbReference type="OMA" id="HKQIRPD"/>
<dbReference type="RefSeq" id="XP_007799825.1">
    <property type="nucleotide sequence ID" value="XM_007801634.1"/>
</dbReference>
<dbReference type="GO" id="GO:0004672">
    <property type="term" value="F:protein kinase activity"/>
    <property type="evidence" value="ECO:0007669"/>
    <property type="project" value="InterPro"/>
</dbReference>
<dbReference type="PANTHER" id="PTHR37542:SF3">
    <property type="entry name" value="PRION-INHIBITION AND PROPAGATION HELO DOMAIN-CONTAINING PROTEIN"/>
    <property type="match status" value="1"/>
</dbReference>
<dbReference type="AlphaFoldDB" id="U1GAJ4"/>
<dbReference type="PROSITE" id="PS50011">
    <property type="entry name" value="PROTEIN_KINASE_DOM"/>
    <property type="match status" value="1"/>
</dbReference>
<protein>
    <recommendedName>
        <fullName evidence="1">Protein kinase domain-containing protein</fullName>
    </recommendedName>
</protein>
<organism evidence="2 3">
    <name type="scientific">Endocarpon pusillum (strain Z07020 / HMAS-L-300199)</name>
    <name type="common">Lichen-forming fungus</name>
    <dbReference type="NCBI Taxonomy" id="1263415"/>
    <lineage>
        <taxon>Eukaryota</taxon>
        <taxon>Fungi</taxon>
        <taxon>Dikarya</taxon>
        <taxon>Ascomycota</taxon>
        <taxon>Pezizomycotina</taxon>
        <taxon>Eurotiomycetes</taxon>
        <taxon>Chaetothyriomycetidae</taxon>
        <taxon>Verrucariales</taxon>
        <taxon>Verrucariaceae</taxon>
        <taxon>Endocarpon</taxon>
    </lineage>
</organism>
<dbReference type="GO" id="GO:0005524">
    <property type="term" value="F:ATP binding"/>
    <property type="evidence" value="ECO:0007669"/>
    <property type="project" value="InterPro"/>
</dbReference>
<keyword evidence="3" id="KW-1185">Reference proteome</keyword>